<comment type="caution">
    <text evidence="4">The sequence shown here is derived from an EMBL/GenBank/DDBJ whole genome shotgun (WGS) entry which is preliminary data.</text>
</comment>
<dbReference type="Proteomes" id="UP000294927">
    <property type="component" value="Unassembled WGS sequence"/>
</dbReference>
<accession>A0A4R7V5U5</accession>
<feature type="DNA-binding region" description="OmpR/PhoB-type" evidence="2">
    <location>
        <begin position="1"/>
        <end position="65"/>
    </location>
</feature>
<protein>
    <submittedName>
        <fullName evidence="4">Transcriptional regulator</fullName>
    </submittedName>
</protein>
<dbReference type="SUPFAM" id="SSF46894">
    <property type="entry name" value="C-terminal effector domain of the bipartite response regulators"/>
    <property type="match status" value="1"/>
</dbReference>
<dbReference type="SMART" id="SM00862">
    <property type="entry name" value="Trans_reg_C"/>
    <property type="match status" value="1"/>
</dbReference>
<dbReference type="Gene3D" id="1.10.10.10">
    <property type="entry name" value="Winged helix-like DNA-binding domain superfamily/Winged helix DNA-binding domain"/>
    <property type="match status" value="1"/>
</dbReference>
<dbReference type="EMBL" id="SOCP01000014">
    <property type="protein sequence ID" value="TDV44122.1"/>
    <property type="molecule type" value="Genomic_DNA"/>
</dbReference>
<evidence type="ECO:0000259" key="3">
    <source>
        <dbReference type="PROSITE" id="PS51755"/>
    </source>
</evidence>
<evidence type="ECO:0000256" key="2">
    <source>
        <dbReference type="PROSITE-ProRule" id="PRU01091"/>
    </source>
</evidence>
<dbReference type="PROSITE" id="PS51755">
    <property type="entry name" value="OMPR_PHOB"/>
    <property type="match status" value="1"/>
</dbReference>
<sequence>MRECDLLAVLATRPGTVFSRRQLLALVFDDAESETVVDTYVHYLRRKLGRAVVDTVRGRGYQLGRTR</sequence>
<name>A0A4R7V5U5_9PSEU</name>
<proteinExistence type="predicted"/>
<evidence type="ECO:0000256" key="1">
    <source>
        <dbReference type="ARBA" id="ARBA00023125"/>
    </source>
</evidence>
<dbReference type="GO" id="GO:0000160">
    <property type="term" value="P:phosphorelay signal transduction system"/>
    <property type="evidence" value="ECO:0007669"/>
    <property type="project" value="InterPro"/>
</dbReference>
<dbReference type="Pfam" id="PF00486">
    <property type="entry name" value="Trans_reg_C"/>
    <property type="match status" value="1"/>
</dbReference>
<keyword evidence="1 2" id="KW-0238">DNA-binding</keyword>
<dbReference type="InterPro" id="IPR001867">
    <property type="entry name" value="OmpR/PhoB-type_DNA-bd"/>
</dbReference>
<dbReference type="GO" id="GO:0006355">
    <property type="term" value="P:regulation of DNA-templated transcription"/>
    <property type="evidence" value="ECO:0007669"/>
    <property type="project" value="InterPro"/>
</dbReference>
<evidence type="ECO:0000313" key="5">
    <source>
        <dbReference type="Proteomes" id="UP000294927"/>
    </source>
</evidence>
<dbReference type="InterPro" id="IPR036388">
    <property type="entry name" value="WH-like_DNA-bd_sf"/>
</dbReference>
<dbReference type="RefSeq" id="WP_341771684.1">
    <property type="nucleotide sequence ID" value="NZ_SOCP01000014.1"/>
</dbReference>
<keyword evidence="5" id="KW-1185">Reference proteome</keyword>
<evidence type="ECO:0000313" key="4">
    <source>
        <dbReference type="EMBL" id="TDV44122.1"/>
    </source>
</evidence>
<reference evidence="4 5" key="1">
    <citation type="submission" date="2019-03" db="EMBL/GenBank/DDBJ databases">
        <title>Genomic Encyclopedia of Archaeal and Bacterial Type Strains, Phase II (KMG-II): from individual species to whole genera.</title>
        <authorList>
            <person name="Goeker M."/>
        </authorList>
    </citation>
    <scope>NUCLEOTIDE SEQUENCE [LARGE SCALE GENOMIC DNA]</scope>
    <source>
        <strain evidence="4 5">DSM 45499</strain>
    </source>
</reference>
<gene>
    <name evidence="4" type="ORF">CLV71_11431</name>
</gene>
<dbReference type="CDD" id="cd00383">
    <property type="entry name" value="trans_reg_C"/>
    <property type="match status" value="1"/>
</dbReference>
<dbReference type="AlphaFoldDB" id="A0A4R7V5U5"/>
<feature type="domain" description="OmpR/PhoB-type" evidence="3">
    <location>
        <begin position="1"/>
        <end position="65"/>
    </location>
</feature>
<dbReference type="InterPro" id="IPR016032">
    <property type="entry name" value="Sig_transdc_resp-reg_C-effctor"/>
</dbReference>
<organism evidence="4 5">
    <name type="scientific">Actinophytocola oryzae</name>
    <dbReference type="NCBI Taxonomy" id="502181"/>
    <lineage>
        <taxon>Bacteria</taxon>
        <taxon>Bacillati</taxon>
        <taxon>Actinomycetota</taxon>
        <taxon>Actinomycetes</taxon>
        <taxon>Pseudonocardiales</taxon>
        <taxon>Pseudonocardiaceae</taxon>
    </lineage>
</organism>
<dbReference type="GO" id="GO:0003677">
    <property type="term" value="F:DNA binding"/>
    <property type="evidence" value="ECO:0007669"/>
    <property type="project" value="UniProtKB-UniRule"/>
</dbReference>